<feature type="transmembrane region" description="Helical" evidence="1">
    <location>
        <begin position="98"/>
        <end position="118"/>
    </location>
</feature>
<gene>
    <name evidence="2" type="ORF">ACFO5U_15975</name>
</gene>
<feature type="transmembrane region" description="Helical" evidence="1">
    <location>
        <begin position="23"/>
        <end position="43"/>
    </location>
</feature>
<organism evidence="2 3">
    <name type="scientific">Planococcus dechangensis</name>
    <dbReference type="NCBI Taxonomy" id="1176255"/>
    <lineage>
        <taxon>Bacteria</taxon>
        <taxon>Bacillati</taxon>
        <taxon>Bacillota</taxon>
        <taxon>Bacilli</taxon>
        <taxon>Bacillales</taxon>
        <taxon>Caryophanaceae</taxon>
        <taxon>Planococcus</taxon>
    </lineage>
</organism>
<proteinExistence type="predicted"/>
<dbReference type="RefSeq" id="WP_377280067.1">
    <property type="nucleotide sequence ID" value="NZ_JBHSGL010000015.1"/>
</dbReference>
<sequence length="136" mass="14849">MPNGKKTVKSDGGGEERMEETSAGIFIIGAAVLVLVLLGLYMMQGKGAFLIAGYNTMPKNEKAKYDGPAMARFVGKLLMALACSMLVWFAGMILEKSWMFYIGVAMFLGFSGFALIYMNTGGRFLKEPGHTKQKNK</sequence>
<name>A0ABV9MHN0_9BACL</name>
<dbReference type="Pfam" id="PF12650">
    <property type="entry name" value="DUF3784"/>
    <property type="match status" value="1"/>
</dbReference>
<reference evidence="3" key="1">
    <citation type="journal article" date="2019" name="Int. J. Syst. Evol. Microbiol.">
        <title>The Global Catalogue of Microorganisms (GCM) 10K type strain sequencing project: providing services to taxonomists for standard genome sequencing and annotation.</title>
        <authorList>
            <consortium name="The Broad Institute Genomics Platform"/>
            <consortium name="The Broad Institute Genome Sequencing Center for Infectious Disease"/>
            <person name="Wu L."/>
            <person name="Ma J."/>
        </authorList>
    </citation>
    <scope>NUCLEOTIDE SEQUENCE [LARGE SCALE GENOMIC DNA]</scope>
    <source>
        <strain evidence="3">CGMCC 1.12151</strain>
    </source>
</reference>
<dbReference type="EMBL" id="JBHSGL010000015">
    <property type="protein sequence ID" value="MFC4714350.1"/>
    <property type="molecule type" value="Genomic_DNA"/>
</dbReference>
<accession>A0ABV9MHN0</accession>
<evidence type="ECO:0000256" key="1">
    <source>
        <dbReference type="SAM" id="Phobius"/>
    </source>
</evidence>
<evidence type="ECO:0000313" key="3">
    <source>
        <dbReference type="Proteomes" id="UP001595932"/>
    </source>
</evidence>
<protein>
    <submittedName>
        <fullName evidence="2">DUF3784 domain-containing protein</fullName>
    </submittedName>
</protein>
<comment type="caution">
    <text evidence="2">The sequence shown here is derived from an EMBL/GenBank/DDBJ whole genome shotgun (WGS) entry which is preliminary data.</text>
</comment>
<dbReference type="Proteomes" id="UP001595932">
    <property type="component" value="Unassembled WGS sequence"/>
</dbReference>
<keyword evidence="1" id="KW-0472">Membrane</keyword>
<evidence type="ECO:0000313" key="2">
    <source>
        <dbReference type="EMBL" id="MFC4714350.1"/>
    </source>
</evidence>
<keyword evidence="3" id="KW-1185">Reference proteome</keyword>
<keyword evidence="1" id="KW-1133">Transmembrane helix</keyword>
<feature type="transmembrane region" description="Helical" evidence="1">
    <location>
        <begin position="73"/>
        <end position="92"/>
    </location>
</feature>
<keyword evidence="1" id="KW-0812">Transmembrane</keyword>
<dbReference type="InterPro" id="IPR017259">
    <property type="entry name" value="UCP037672"/>
</dbReference>